<keyword evidence="3" id="KW-0808">Transferase</keyword>
<dbReference type="InterPro" id="IPR000719">
    <property type="entry name" value="Prot_kinase_dom"/>
</dbReference>
<evidence type="ECO:0000313" key="4">
    <source>
        <dbReference type="Proteomes" id="UP000204391"/>
    </source>
</evidence>
<dbReference type="KEGG" id="vne:CFK40_00355"/>
<feature type="domain" description="Protein kinase" evidence="2">
    <location>
        <begin position="30"/>
        <end position="263"/>
    </location>
</feature>
<proteinExistence type="predicted"/>
<dbReference type="Pfam" id="PF00069">
    <property type="entry name" value="Pkinase"/>
    <property type="match status" value="1"/>
</dbReference>
<dbReference type="PROSITE" id="PS00107">
    <property type="entry name" value="PROTEIN_KINASE_ATP"/>
    <property type="match status" value="1"/>
</dbReference>
<dbReference type="OrthoDB" id="9788659at2"/>
<evidence type="ECO:0000259" key="2">
    <source>
        <dbReference type="PROSITE" id="PS50011"/>
    </source>
</evidence>
<name>A0A221M7G4_9BACI</name>
<sequence length="263" mass="30785">MIALLHRLKKTYHLLVDRPYPTQAIVADRYKILKTLGMGSFGITYLCEDLTSGTNCVLKQMRPSKNKSKSGQQLYHNEISILGSLYHPCIPKLYHHFPYENHLFYTMEFIDGSNLEDVLFAEHSKFKEKDALLLLKQILDIIEYLHFENIVHNDIRIPNMMLWDENLYLIDFGLASKLDGHENGAKGTRERMELIQDDFYDLGDVLLYLLYSFYVPLDRKSRPWTEELTLQPSTKHILERLLAIKDPYENTSDIRKDLDQALS</sequence>
<gene>
    <name evidence="3" type="ORF">CFK40_00355</name>
</gene>
<dbReference type="RefSeq" id="WP_089530157.1">
    <property type="nucleotide sequence ID" value="NZ_CP022437.1"/>
</dbReference>
<dbReference type="Gene3D" id="1.10.510.10">
    <property type="entry name" value="Transferase(Phosphotransferase) domain 1"/>
    <property type="match status" value="1"/>
</dbReference>
<evidence type="ECO:0000313" key="3">
    <source>
        <dbReference type="EMBL" id="ASN03583.1"/>
    </source>
</evidence>
<dbReference type="InterPro" id="IPR017441">
    <property type="entry name" value="Protein_kinase_ATP_BS"/>
</dbReference>
<evidence type="ECO:0000256" key="1">
    <source>
        <dbReference type="PROSITE-ProRule" id="PRU10141"/>
    </source>
</evidence>
<dbReference type="PANTHER" id="PTHR24347">
    <property type="entry name" value="SERINE/THREONINE-PROTEIN KINASE"/>
    <property type="match status" value="1"/>
</dbReference>
<dbReference type="PROSITE" id="PS50011">
    <property type="entry name" value="PROTEIN_KINASE_DOM"/>
    <property type="match status" value="1"/>
</dbReference>
<feature type="binding site" evidence="1">
    <location>
        <position position="59"/>
    </location>
    <ligand>
        <name>ATP</name>
        <dbReference type="ChEBI" id="CHEBI:30616"/>
    </ligand>
</feature>
<keyword evidence="4" id="KW-1185">Reference proteome</keyword>
<dbReference type="GO" id="GO:0005524">
    <property type="term" value="F:ATP binding"/>
    <property type="evidence" value="ECO:0007669"/>
    <property type="project" value="UniProtKB-UniRule"/>
</dbReference>
<reference evidence="3 4" key="1">
    <citation type="journal article" date="2003" name="Int. J. Syst. Evol. Microbiol.">
        <title>Virgibacillus carmonensis sp. nov., Virgibacillus necropolis sp. nov. and Virgibacillus picturae sp. nov., three novel species isolated from deteriorated mural paintings, transfer of the species of the genus salibacillus to Virgibacillus, as Virgibacillus marismortui comb. nov. and Virgibacillus salexigens comb. nov., and emended description of the genus Virgibacillus.</title>
        <authorList>
            <person name="Heyrman J."/>
            <person name="Logan N.A."/>
            <person name="Busse H.J."/>
            <person name="Balcaen A."/>
            <person name="Lebbe L."/>
            <person name="Rodriguez-Diaz M."/>
            <person name="Swings J."/>
            <person name="De Vos P."/>
        </authorList>
    </citation>
    <scope>NUCLEOTIDE SEQUENCE [LARGE SCALE GENOMIC DNA]</scope>
    <source>
        <strain evidence="3 4">LMG 19488</strain>
    </source>
</reference>
<organism evidence="3 4">
    <name type="scientific">Virgibacillus necropolis</name>
    <dbReference type="NCBI Taxonomy" id="163877"/>
    <lineage>
        <taxon>Bacteria</taxon>
        <taxon>Bacillati</taxon>
        <taxon>Bacillota</taxon>
        <taxon>Bacilli</taxon>
        <taxon>Bacillales</taxon>
        <taxon>Bacillaceae</taxon>
        <taxon>Virgibacillus</taxon>
    </lineage>
</organism>
<protein>
    <submittedName>
        <fullName evidence="3">Protein kinase</fullName>
    </submittedName>
</protein>
<accession>A0A221M7G4</accession>
<keyword evidence="1" id="KW-0547">Nucleotide-binding</keyword>
<keyword evidence="1" id="KW-0067">ATP-binding</keyword>
<dbReference type="GO" id="GO:0004672">
    <property type="term" value="F:protein kinase activity"/>
    <property type="evidence" value="ECO:0007669"/>
    <property type="project" value="InterPro"/>
</dbReference>
<dbReference type="EMBL" id="CP022437">
    <property type="protein sequence ID" value="ASN03583.1"/>
    <property type="molecule type" value="Genomic_DNA"/>
</dbReference>
<keyword evidence="3" id="KW-0418">Kinase</keyword>
<dbReference type="InterPro" id="IPR011009">
    <property type="entry name" value="Kinase-like_dom_sf"/>
</dbReference>
<dbReference type="AlphaFoldDB" id="A0A221M7G4"/>
<dbReference type="SUPFAM" id="SSF56112">
    <property type="entry name" value="Protein kinase-like (PK-like)"/>
    <property type="match status" value="1"/>
</dbReference>
<dbReference type="Proteomes" id="UP000204391">
    <property type="component" value="Chromosome"/>
</dbReference>